<dbReference type="InterPro" id="IPR036397">
    <property type="entry name" value="RNaseH_sf"/>
</dbReference>
<keyword evidence="1" id="KW-0175">Coiled coil</keyword>
<feature type="compositionally biased region" description="Polar residues" evidence="2">
    <location>
        <begin position="179"/>
        <end position="190"/>
    </location>
</feature>
<dbReference type="EMBL" id="CAJOBD010004212">
    <property type="protein sequence ID" value="CAF3985209.1"/>
    <property type="molecule type" value="Genomic_DNA"/>
</dbReference>
<proteinExistence type="predicted"/>
<dbReference type="Gene3D" id="3.30.420.10">
    <property type="entry name" value="Ribonuclease H-like superfamily/Ribonuclease H"/>
    <property type="match status" value="1"/>
</dbReference>
<dbReference type="GO" id="GO:0003676">
    <property type="term" value="F:nucleic acid binding"/>
    <property type="evidence" value="ECO:0007669"/>
    <property type="project" value="InterPro"/>
</dbReference>
<feature type="coiled-coil region" evidence="1">
    <location>
        <begin position="109"/>
        <end position="136"/>
    </location>
</feature>
<sequence length="376" mass="43617">PTEEKIQLNELLNDNETVASVHVLDERTTVNDIMELDEPDSNVVLSVHGQTNILDGLEAISEDEEQQPPIQNSILINTEIKTTSKHHSTSKEQLTKTQRNNIRRRAARYNFKHGSMVKLKNEMKQLQEEQQMVLEHKLLEQQHQQQHQPYVLAQKYKTERLRPRSSSPFITPKNDHFTSMDTPRTASQSPLKHGGGARKSRAITIIIDNAPWHREVTDNTKPPLRSWRKQMIADWLHDHDISYAKDISKAELLELAYENLPEKKYKVEEEAKQYQINILCLPMRHCILNPVELAWANMKTHIRERNTKFTLAEVSKLAQEWIHGLSATEATSYINHIKQCEVTFKKADTYVEEIEEEINEHDDDDYSTSSTDDADD</sequence>
<feature type="region of interest" description="Disordered" evidence="2">
    <location>
        <begin position="161"/>
        <end position="198"/>
    </location>
</feature>
<evidence type="ECO:0000313" key="3">
    <source>
        <dbReference type="EMBL" id="CAF3985209.1"/>
    </source>
</evidence>
<comment type="caution">
    <text evidence="3">The sequence shown here is derived from an EMBL/GenBank/DDBJ whole genome shotgun (WGS) entry which is preliminary data.</text>
</comment>
<dbReference type="PANTHER" id="PTHR33939:SF1">
    <property type="entry name" value="DUF4371 DOMAIN-CONTAINING PROTEIN"/>
    <property type="match status" value="1"/>
</dbReference>
<name>A0A819MVK8_9BILA</name>
<feature type="region of interest" description="Disordered" evidence="2">
    <location>
        <begin position="356"/>
        <end position="376"/>
    </location>
</feature>
<protein>
    <recommendedName>
        <fullName evidence="5">Tc1-like transposase DDE domain-containing protein</fullName>
    </recommendedName>
</protein>
<dbReference type="PANTHER" id="PTHR33939">
    <property type="entry name" value="PROTEIN CBG22215"/>
    <property type="match status" value="1"/>
</dbReference>
<dbReference type="AlphaFoldDB" id="A0A819MVK8"/>
<feature type="non-terminal residue" evidence="3">
    <location>
        <position position="376"/>
    </location>
</feature>
<accession>A0A819MVK8</accession>
<evidence type="ECO:0000256" key="1">
    <source>
        <dbReference type="SAM" id="Coils"/>
    </source>
</evidence>
<organism evidence="3 4">
    <name type="scientific">Rotaria sordida</name>
    <dbReference type="NCBI Taxonomy" id="392033"/>
    <lineage>
        <taxon>Eukaryota</taxon>
        <taxon>Metazoa</taxon>
        <taxon>Spiralia</taxon>
        <taxon>Gnathifera</taxon>
        <taxon>Rotifera</taxon>
        <taxon>Eurotatoria</taxon>
        <taxon>Bdelloidea</taxon>
        <taxon>Philodinida</taxon>
        <taxon>Philodinidae</taxon>
        <taxon>Rotaria</taxon>
    </lineage>
</organism>
<evidence type="ECO:0000256" key="2">
    <source>
        <dbReference type="SAM" id="MobiDB-lite"/>
    </source>
</evidence>
<dbReference type="Proteomes" id="UP000663836">
    <property type="component" value="Unassembled WGS sequence"/>
</dbReference>
<evidence type="ECO:0000313" key="4">
    <source>
        <dbReference type="Proteomes" id="UP000663836"/>
    </source>
</evidence>
<reference evidence="3" key="1">
    <citation type="submission" date="2021-02" db="EMBL/GenBank/DDBJ databases">
        <authorList>
            <person name="Nowell W R."/>
        </authorList>
    </citation>
    <scope>NUCLEOTIDE SEQUENCE</scope>
</reference>
<gene>
    <name evidence="3" type="ORF">JBS370_LOCUS25404</name>
</gene>
<evidence type="ECO:0008006" key="5">
    <source>
        <dbReference type="Google" id="ProtNLM"/>
    </source>
</evidence>